<protein>
    <recommendedName>
        <fullName evidence="11 12">ATP synthase subunit a</fullName>
    </recommendedName>
    <alternativeName>
        <fullName evidence="11">ATP synthase F0 sector subunit a</fullName>
    </alternativeName>
    <alternativeName>
        <fullName evidence="11">F-ATPase subunit 6</fullName>
    </alternativeName>
</protein>
<keyword evidence="11" id="KW-1003">Cell membrane</keyword>
<comment type="subcellular location">
    <subcellularLocation>
        <location evidence="11 12">Cell membrane</location>
        <topology evidence="11 12">Multi-pass membrane protein</topology>
    </subcellularLocation>
    <subcellularLocation>
        <location evidence="1">Membrane</location>
        <topology evidence="1">Multi-pass membrane protein</topology>
    </subcellularLocation>
</comment>
<dbReference type="InterPro" id="IPR000568">
    <property type="entry name" value="ATP_synth_F0_asu"/>
</dbReference>
<keyword evidence="6 11" id="KW-0375">Hydrogen ion transport</keyword>
<feature type="transmembrane region" description="Helical" evidence="11">
    <location>
        <begin position="20"/>
        <end position="41"/>
    </location>
</feature>
<reference evidence="13 14" key="1">
    <citation type="submission" date="2017-09" db="EMBL/GenBank/DDBJ databases">
        <title>Depth-based differentiation of microbial function through sediment-hosted aquifers and enrichment of novel symbionts in the deep terrestrial subsurface.</title>
        <authorList>
            <person name="Probst A.J."/>
            <person name="Ladd B."/>
            <person name="Jarett J.K."/>
            <person name="Geller-Mcgrath D.E."/>
            <person name="Sieber C.M."/>
            <person name="Emerson J.B."/>
            <person name="Anantharaman K."/>
            <person name="Thomas B.C."/>
            <person name="Malmstrom R."/>
            <person name="Stieglmeier M."/>
            <person name="Klingl A."/>
            <person name="Woyke T."/>
            <person name="Ryan C.M."/>
            <person name="Banfield J.F."/>
        </authorList>
    </citation>
    <scope>NUCLEOTIDE SEQUENCE [LARGE SCALE GENOMIC DNA]</scope>
    <source>
        <strain evidence="13">CG22_combo_CG10-13_8_21_14_all_38_20</strain>
    </source>
</reference>
<evidence type="ECO:0000256" key="3">
    <source>
        <dbReference type="ARBA" id="ARBA00022448"/>
    </source>
</evidence>
<feature type="transmembrane region" description="Helical" evidence="11">
    <location>
        <begin position="194"/>
        <end position="215"/>
    </location>
</feature>
<comment type="function">
    <text evidence="11 12">Key component of the proton channel; it plays a direct role in the translocation of protons across the membrane.</text>
</comment>
<dbReference type="PRINTS" id="PR00123">
    <property type="entry name" value="ATPASEA"/>
</dbReference>
<dbReference type="SUPFAM" id="SSF81336">
    <property type="entry name" value="F1F0 ATP synthase subunit A"/>
    <property type="match status" value="1"/>
</dbReference>
<accession>A0A2H0BUK4</accession>
<keyword evidence="9 11" id="KW-0472">Membrane</keyword>
<keyword evidence="5 11" id="KW-0812">Transmembrane</keyword>
<dbReference type="Pfam" id="PF00119">
    <property type="entry name" value="ATP-synt_A"/>
    <property type="match status" value="1"/>
</dbReference>
<keyword evidence="3 11" id="KW-0813">Transport</keyword>
<feature type="transmembrane region" description="Helical" evidence="11">
    <location>
        <begin position="129"/>
        <end position="148"/>
    </location>
</feature>
<evidence type="ECO:0000256" key="4">
    <source>
        <dbReference type="ARBA" id="ARBA00022547"/>
    </source>
</evidence>
<dbReference type="GO" id="GO:0042777">
    <property type="term" value="P:proton motive force-driven plasma membrane ATP synthesis"/>
    <property type="evidence" value="ECO:0007669"/>
    <property type="project" value="TreeGrafter"/>
</dbReference>
<sequence length="245" mass="27271">MEKEIHISLPAQTLFHIGGLPVTNTLLITWVVMFFLIVFSYRVSRNLKNKPGKLQMVVEIVIGGIYGLFEKITGHNTAKFFPLLATIFLIVLFSNWTGLLPGMESIFTTVIEHGHEIHIPILRAPSTDLNFTLALAISAVVFIQFFGLRNLGINYLSKFIDFKNPINFFVGILEIISEFAKVVSFAFRLFGNIFAGEVLLIVIASLAPLLAPLPFLALELFVGFIQAIVFSMLTAVFLNVAVSKH</sequence>
<evidence type="ECO:0000256" key="2">
    <source>
        <dbReference type="ARBA" id="ARBA00006810"/>
    </source>
</evidence>
<dbReference type="Proteomes" id="UP000231246">
    <property type="component" value="Unassembled WGS sequence"/>
</dbReference>
<proteinExistence type="inferred from homology"/>
<name>A0A2H0BUK4_9BACT</name>
<gene>
    <name evidence="11 13" type="primary">atpB</name>
    <name evidence="13" type="ORF">COW99_04450</name>
</gene>
<evidence type="ECO:0000313" key="14">
    <source>
        <dbReference type="Proteomes" id="UP000231246"/>
    </source>
</evidence>
<evidence type="ECO:0000256" key="5">
    <source>
        <dbReference type="ARBA" id="ARBA00022692"/>
    </source>
</evidence>
<evidence type="ECO:0000256" key="6">
    <source>
        <dbReference type="ARBA" id="ARBA00022781"/>
    </source>
</evidence>
<dbReference type="NCBIfam" id="TIGR01131">
    <property type="entry name" value="ATP_synt_6_or_A"/>
    <property type="match status" value="1"/>
</dbReference>
<keyword evidence="10 11" id="KW-0066">ATP synthesis</keyword>
<dbReference type="PROSITE" id="PS00449">
    <property type="entry name" value="ATPASE_A"/>
    <property type="match status" value="1"/>
</dbReference>
<evidence type="ECO:0000256" key="7">
    <source>
        <dbReference type="ARBA" id="ARBA00022989"/>
    </source>
</evidence>
<comment type="similarity">
    <text evidence="2 11 12">Belongs to the ATPase A chain family.</text>
</comment>
<feature type="transmembrane region" description="Helical" evidence="11">
    <location>
        <begin position="221"/>
        <end position="242"/>
    </location>
</feature>
<dbReference type="PANTHER" id="PTHR42823:SF3">
    <property type="entry name" value="ATP SYNTHASE SUBUNIT A, CHLOROPLASTIC"/>
    <property type="match status" value="1"/>
</dbReference>
<dbReference type="GO" id="GO:0005886">
    <property type="term" value="C:plasma membrane"/>
    <property type="evidence" value="ECO:0007669"/>
    <property type="project" value="UniProtKB-SubCell"/>
</dbReference>
<dbReference type="EMBL" id="PCTA01000028">
    <property type="protein sequence ID" value="PIP61365.1"/>
    <property type="molecule type" value="Genomic_DNA"/>
</dbReference>
<dbReference type="Gene3D" id="1.20.120.220">
    <property type="entry name" value="ATP synthase, F0 complex, subunit A"/>
    <property type="match status" value="1"/>
</dbReference>
<evidence type="ECO:0000256" key="12">
    <source>
        <dbReference type="RuleBase" id="RU000483"/>
    </source>
</evidence>
<dbReference type="InterPro" id="IPR023011">
    <property type="entry name" value="ATP_synth_F0_asu_AS"/>
</dbReference>
<feature type="transmembrane region" description="Helical" evidence="11">
    <location>
        <begin position="81"/>
        <end position="100"/>
    </location>
</feature>
<evidence type="ECO:0000256" key="1">
    <source>
        <dbReference type="ARBA" id="ARBA00004141"/>
    </source>
</evidence>
<comment type="caution">
    <text evidence="13">The sequence shown here is derived from an EMBL/GenBank/DDBJ whole genome shotgun (WGS) entry which is preliminary data.</text>
</comment>
<dbReference type="PANTHER" id="PTHR42823">
    <property type="entry name" value="ATP SYNTHASE SUBUNIT A, CHLOROPLASTIC"/>
    <property type="match status" value="1"/>
</dbReference>
<evidence type="ECO:0000256" key="9">
    <source>
        <dbReference type="ARBA" id="ARBA00023136"/>
    </source>
</evidence>
<organism evidence="13 14">
    <name type="scientific">Candidatus Roizmanbacteria bacterium CG22_combo_CG10-13_8_21_14_all_38_20</name>
    <dbReference type="NCBI Taxonomy" id="1974862"/>
    <lineage>
        <taxon>Bacteria</taxon>
        <taxon>Candidatus Roizmaniibacteriota</taxon>
    </lineage>
</organism>
<evidence type="ECO:0000256" key="10">
    <source>
        <dbReference type="ARBA" id="ARBA00023310"/>
    </source>
</evidence>
<dbReference type="AlphaFoldDB" id="A0A2H0BUK4"/>
<dbReference type="HAMAP" id="MF_01393">
    <property type="entry name" value="ATP_synth_a_bact"/>
    <property type="match status" value="1"/>
</dbReference>
<keyword evidence="8 11" id="KW-0406">Ion transport</keyword>
<dbReference type="InterPro" id="IPR035908">
    <property type="entry name" value="F0_ATP_A_sf"/>
</dbReference>
<evidence type="ECO:0000256" key="8">
    <source>
        <dbReference type="ARBA" id="ARBA00023065"/>
    </source>
</evidence>
<dbReference type="GO" id="GO:0045259">
    <property type="term" value="C:proton-transporting ATP synthase complex"/>
    <property type="evidence" value="ECO:0007669"/>
    <property type="project" value="UniProtKB-KW"/>
</dbReference>
<keyword evidence="4 11" id="KW-0138">CF(0)</keyword>
<dbReference type="InterPro" id="IPR045082">
    <property type="entry name" value="ATP_syn_F0_a_bact/chloroplast"/>
</dbReference>
<keyword evidence="7 11" id="KW-1133">Transmembrane helix</keyword>
<evidence type="ECO:0000313" key="13">
    <source>
        <dbReference type="EMBL" id="PIP61365.1"/>
    </source>
</evidence>
<dbReference type="GO" id="GO:0046933">
    <property type="term" value="F:proton-transporting ATP synthase activity, rotational mechanism"/>
    <property type="evidence" value="ECO:0007669"/>
    <property type="project" value="UniProtKB-UniRule"/>
</dbReference>
<evidence type="ECO:0000256" key="11">
    <source>
        <dbReference type="HAMAP-Rule" id="MF_01393"/>
    </source>
</evidence>
<dbReference type="CDD" id="cd00310">
    <property type="entry name" value="ATP-synt_Fo_a_6"/>
    <property type="match status" value="1"/>
</dbReference>